<evidence type="ECO:0000256" key="1">
    <source>
        <dbReference type="SAM" id="MobiDB-lite"/>
    </source>
</evidence>
<proteinExistence type="predicted"/>
<evidence type="ECO:0000313" key="2">
    <source>
        <dbReference type="EMBL" id="MBM7131143.1"/>
    </source>
</evidence>
<gene>
    <name evidence="2" type="ORF">ISS99_16580</name>
</gene>
<protein>
    <submittedName>
        <fullName evidence="2">Uncharacterized protein</fullName>
    </submittedName>
</protein>
<evidence type="ECO:0000313" key="3">
    <source>
        <dbReference type="Proteomes" id="UP001430193"/>
    </source>
</evidence>
<sequence length="127" mass="12657">MSQLGLAPATSASTQAGASGMPAKSSLQQQTTTPQIQQYRSVAATSSALAQALSNGSINLPSATGASSNLTGALQGVWSSLGASSGADRESSSNTTPSFQSFLTTLARNVSESGLTGLRGVFVDMVA</sequence>
<organism evidence="2 3">
    <name type="scientific">Dyella mobilis</name>
    <dbReference type="NCBI Taxonomy" id="1849582"/>
    <lineage>
        <taxon>Bacteria</taxon>
        <taxon>Pseudomonadati</taxon>
        <taxon>Pseudomonadota</taxon>
        <taxon>Gammaproteobacteria</taxon>
        <taxon>Lysobacterales</taxon>
        <taxon>Rhodanobacteraceae</taxon>
        <taxon>Dyella</taxon>
    </lineage>
</organism>
<dbReference type="Proteomes" id="UP001430193">
    <property type="component" value="Unassembled WGS sequence"/>
</dbReference>
<dbReference type="RefSeq" id="WP_204632745.1">
    <property type="nucleotide sequence ID" value="NZ_JADIKF010000040.1"/>
</dbReference>
<feature type="region of interest" description="Disordered" evidence="1">
    <location>
        <begin position="1"/>
        <end position="38"/>
    </location>
</feature>
<feature type="compositionally biased region" description="Low complexity" evidence="1">
    <location>
        <begin position="7"/>
        <end position="20"/>
    </location>
</feature>
<reference evidence="2" key="1">
    <citation type="submission" date="2020-10" db="EMBL/GenBank/DDBJ databases">
        <title>Phylogeny of dyella-like bacteria.</title>
        <authorList>
            <person name="Fu J."/>
        </authorList>
    </citation>
    <scope>NUCLEOTIDE SEQUENCE</scope>
    <source>
        <strain evidence="2">DHON07</strain>
    </source>
</reference>
<keyword evidence="3" id="KW-1185">Reference proteome</keyword>
<comment type="caution">
    <text evidence="2">The sequence shown here is derived from an EMBL/GenBank/DDBJ whole genome shotgun (WGS) entry which is preliminary data.</text>
</comment>
<feature type="compositionally biased region" description="Low complexity" evidence="1">
    <location>
        <begin position="28"/>
        <end position="38"/>
    </location>
</feature>
<name>A0ABS2KJN7_9GAMM</name>
<dbReference type="EMBL" id="JADIKF010000040">
    <property type="protein sequence ID" value="MBM7131143.1"/>
    <property type="molecule type" value="Genomic_DNA"/>
</dbReference>
<accession>A0ABS2KJN7</accession>